<feature type="transmembrane region" description="Helical" evidence="16">
    <location>
        <begin position="177"/>
        <end position="203"/>
    </location>
</feature>
<dbReference type="GO" id="GO:0008955">
    <property type="term" value="F:peptidoglycan glycosyltransferase activity"/>
    <property type="evidence" value="ECO:0007669"/>
    <property type="project" value="UniProtKB-EC"/>
</dbReference>
<evidence type="ECO:0000256" key="5">
    <source>
        <dbReference type="ARBA" id="ARBA00022960"/>
    </source>
</evidence>
<comment type="catalytic activity">
    <reaction evidence="15">
        <text>[GlcNAc-(1-&gt;4)-Mur2Ac(oyl-L-Ala-gamma-D-Glu-L-Lys-D-Ala-D-Ala)](n)-di-trans,octa-cis-undecaprenyl diphosphate + beta-D-GlcNAc-(1-&gt;4)-Mur2Ac(oyl-L-Ala-gamma-D-Glu-L-Lys-D-Ala-D-Ala)-di-trans,octa-cis-undecaprenyl diphosphate = [GlcNAc-(1-&gt;4)-Mur2Ac(oyl-L-Ala-gamma-D-Glu-L-Lys-D-Ala-D-Ala)](n+1)-di-trans,octa-cis-undecaprenyl diphosphate + di-trans,octa-cis-undecaprenyl diphosphate + H(+)</text>
        <dbReference type="Rhea" id="RHEA:23708"/>
        <dbReference type="Rhea" id="RHEA-COMP:9602"/>
        <dbReference type="Rhea" id="RHEA-COMP:9603"/>
        <dbReference type="ChEBI" id="CHEBI:15378"/>
        <dbReference type="ChEBI" id="CHEBI:58405"/>
        <dbReference type="ChEBI" id="CHEBI:60033"/>
        <dbReference type="ChEBI" id="CHEBI:78435"/>
        <dbReference type="EC" id="2.4.99.28"/>
    </reaction>
</comment>
<gene>
    <name evidence="17" type="ORF">CHU93_13310</name>
</gene>
<keyword evidence="7 16" id="KW-1133">Transmembrane helix</keyword>
<dbReference type="GO" id="GO:0008360">
    <property type="term" value="P:regulation of cell shape"/>
    <property type="evidence" value="ECO:0007669"/>
    <property type="project" value="UniProtKB-KW"/>
</dbReference>
<keyword evidence="3" id="KW-0808">Transferase</keyword>
<dbReference type="GO" id="GO:0015648">
    <property type="term" value="F:lipid-linked peptidoglycan transporter activity"/>
    <property type="evidence" value="ECO:0007669"/>
    <property type="project" value="TreeGrafter"/>
</dbReference>
<evidence type="ECO:0000256" key="10">
    <source>
        <dbReference type="ARBA" id="ARBA00033270"/>
    </source>
</evidence>
<comment type="similarity">
    <text evidence="11">Belongs to the SEDS family. FtsW subfamily.</text>
</comment>
<protein>
    <recommendedName>
        <fullName evidence="12">Probable peptidoglycan glycosyltransferase FtsW</fullName>
        <ecNumber evidence="14">2.4.99.28</ecNumber>
    </recommendedName>
    <alternativeName>
        <fullName evidence="13">Cell division protein FtsW</fullName>
    </alternativeName>
    <alternativeName>
        <fullName evidence="10">Cell wall polymerase</fullName>
    </alternativeName>
    <alternativeName>
        <fullName evidence="9">Peptidoglycan polymerase</fullName>
    </alternativeName>
</protein>
<name>A0A255Y985_9SPHN</name>
<evidence type="ECO:0000256" key="6">
    <source>
        <dbReference type="ARBA" id="ARBA00022984"/>
    </source>
</evidence>
<evidence type="ECO:0000256" key="16">
    <source>
        <dbReference type="SAM" id="Phobius"/>
    </source>
</evidence>
<comment type="caution">
    <text evidence="17">The sequence shown here is derived from an EMBL/GenBank/DDBJ whole genome shotgun (WGS) entry which is preliminary data.</text>
</comment>
<organism evidence="17 18">
    <name type="scientific">Sandarakinorhabdus cyanobacteriorum</name>
    <dbReference type="NCBI Taxonomy" id="1981098"/>
    <lineage>
        <taxon>Bacteria</taxon>
        <taxon>Pseudomonadati</taxon>
        <taxon>Pseudomonadota</taxon>
        <taxon>Alphaproteobacteria</taxon>
        <taxon>Sphingomonadales</taxon>
        <taxon>Sphingosinicellaceae</taxon>
        <taxon>Sandarakinorhabdus</taxon>
    </lineage>
</organism>
<keyword evidence="5" id="KW-0133">Cell shape</keyword>
<evidence type="ECO:0000256" key="8">
    <source>
        <dbReference type="ARBA" id="ARBA00023136"/>
    </source>
</evidence>
<feature type="transmembrane region" description="Helical" evidence="16">
    <location>
        <begin position="327"/>
        <end position="349"/>
    </location>
</feature>
<keyword evidence="18" id="KW-1185">Reference proteome</keyword>
<dbReference type="InterPro" id="IPR001182">
    <property type="entry name" value="FtsW/RodA"/>
</dbReference>
<dbReference type="RefSeq" id="WP_086115894.1">
    <property type="nucleotide sequence ID" value="NZ_NOXT01000121.1"/>
</dbReference>
<keyword evidence="2" id="KW-0328">Glycosyltransferase</keyword>
<dbReference type="EMBL" id="NOXT01000121">
    <property type="protein sequence ID" value="OYQ25703.1"/>
    <property type="molecule type" value="Genomic_DNA"/>
</dbReference>
<feature type="transmembrane region" description="Helical" evidence="16">
    <location>
        <begin position="40"/>
        <end position="63"/>
    </location>
</feature>
<proteinExistence type="inferred from homology"/>
<dbReference type="GO" id="GO:0009252">
    <property type="term" value="P:peptidoglycan biosynthetic process"/>
    <property type="evidence" value="ECO:0007669"/>
    <property type="project" value="UniProtKB-KW"/>
</dbReference>
<keyword evidence="17" id="KW-0132">Cell division</keyword>
<dbReference type="OrthoDB" id="9768187at2"/>
<evidence type="ECO:0000313" key="17">
    <source>
        <dbReference type="EMBL" id="OYQ25703.1"/>
    </source>
</evidence>
<accession>A0A255Y985</accession>
<feature type="transmembrane region" description="Helical" evidence="16">
    <location>
        <begin position="209"/>
        <end position="235"/>
    </location>
</feature>
<reference evidence="17 18" key="1">
    <citation type="submission" date="2017-07" db="EMBL/GenBank/DDBJ databases">
        <title>Sandarakinorhabdus cyanobacteriorum sp. nov., a novel bacterium isolated from cyanobacterial aggregates in a eutrophic lake.</title>
        <authorList>
            <person name="Cai H."/>
        </authorList>
    </citation>
    <scope>NUCLEOTIDE SEQUENCE [LARGE SCALE GENOMIC DNA]</scope>
    <source>
        <strain evidence="17 18">TH057</strain>
    </source>
</reference>
<evidence type="ECO:0000256" key="12">
    <source>
        <dbReference type="ARBA" id="ARBA00041185"/>
    </source>
</evidence>
<dbReference type="GO" id="GO:0005886">
    <property type="term" value="C:plasma membrane"/>
    <property type="evidence" value="ECO:0007669"/>
    <property type="project" value="TreeGrafter"/>
</dbReference>
<feature type="transmembrane region" description="Helical" evidence="16">
    <location>
        <begin position="108"/>
        <end position="128"/>
    </location>
</feature>
<feature type="transmembrane region" description="Helical" evidence="16">
    <location>
        <begin position="361"/>
        <end position="384"/>
    </location>
</feature>
<evidence type="ECO:0000313" key="18">
    <source>
        <dbReference type="Proteomes" id="UP000216991"/>
    </source>
</evidence>
<dbReference type="Pfam" id="PF01098">
    <property type="entry name" value="FTSW_RODA_SPOVE"/>
    <property type="match status" value="1"/>
</dbReference>
<evidence type="ECO:0000256" key="9">
    <source>
        <dbReference type="ARBA" id="ARBA00032370"/>
    </source>
</evidence>
<evidence type="ECO:0000256" key="14">
    <source>
        <dbReference type="ARBA" id="ARBA00044770"/>
    </source>
</evidence>
<evidence type="ECO:0000256" key="15">
    <source>
        <dbReference type="ARBA" id="ARBA00049902"/>
    </source>
</evidence>
<evidence type="ECO:0000256" key="2">
    <source>
        <dbReference type="ARBA" id="ARBA00022676"/>
    </source>
</evidence>
<evidence type="ECO:0000256" key="4">
    <source>
        <dbReference type="ARBA" id="ARBA00022692"/>
    </source>
</evidence>
<dbReference type="PANTHER" id="PTHR30474:SF2">
    <property type="entry name" value="PEPTIDOGLYCAN GLYCOSYLTRANSFERASE FTSW-RELATED"/>
    <property type="match status" value="1"/>
</dbReference>
<sequence length="403" mass="42813">MGLAARRLDKRSYPAGAGAAFSRGDRSRFGRWFWTIDKTLLLLILALIAAGITAVAAASPAAARRLSGGNFRMDDLYFLYRQLMWVALGLPVMLGTSMLSIRNLKRLAVVGTLICLLSLILVPFIGGGANGAARWIQLPGFQFQPSEFFKPCFIIATAWLLSLKLEDGSLPTMQISAAVLAMALICLIAQPDVGQSALISVVWLSQATLAGLSLTIIGALAVTGVIGLVAAYFTLDHFAARIDKFITGSGDTFQIDKALDCFRAGGLMGTGPGEGRMKFRLPEAQTDYIFSVLGEEFGLIACALLAGLFLALVVRALLLAMEEDDPFIFLATSGLAIQFGLQATINMMVNLALLPSKGMTLPFISHGGSSFLAISLGAGMLLALTRCNPFLKGRPWAKGALAA</sequence>
<feature type="transmembrane region" description="Helical" evidence="16">
    <location>
        <begin position="83"/>
        <end position="101"/>
    </location>
</feature>
<keyword evidence="17" id="KW-0131">Cell cycle</keyword>
<feature type="transmembrane region" description="Helical" evidence="16">
    <location>
        <begin position="297"/>
        <end position="321"/>
    </location>
</feature>
<dbReference type="AlphaFoldDB" id="A0A255Y985"/>
<keyword evidence="4 16" id="KW-0812">Transmembrane</keyword>
<evidence type="ECO:0000256" key="7">
    <source>
        <dbReference type="ARBA" id="ARBA00022989"/>
    </source>
</evidence>
<dbReference type="EC" id="2.4.99.28" evidence="14"/>
<evidence type="ECO:0000256" key="13">
    <source>
        <dbReference type="ARBA" id="ARBA00041418"/>
    </source>
</evidence>
<comment type="subcellular location">
    <subcellularLocation>
        <location evidence="1">Membrane</location>
        <topology evidence="1">Multi-pass membrane protein</topology>
    </subcellularLocation>
</comment>
<evidence type="ECO:0000256" key="11">
    <source>
        <dbReference type="ARBA" id="ARBA00038053"/>
    </source>
</evidence>
<keyword evidence="6" id="KW-0573">Peptidoglycan synthesis</keyword>
<evidence type="ECO:0000256" key="3">
    <source>
        <dbReference type="ARBA" id="ARBA00022679"/>
    </source>
</evidence>
<dbReference type="Proteomes" id="UP000216991">
    <property type="component" value="Unassembled WGS sequence"/>
</dbReference>
<dbReference type="PANTHER" id="PTHR30474">
    <property type="entry name" value="CELL CYCLE PROTEIN"/>
    <property type="match status" value="1"/>
</dbReference>
<keyword evidence="8 16" id="KW-0472">Membrane</keyword>
<dbReference type="GO" id="GO:0032153">
    <property type="term" value="C:cell division site"/>
    <property type="evidence" value="ECO:0007669"/>
    <property type="project" value="TreeGrafter"/>
</dbReference>
<dbReference type="GO" id="GO:0051301">
    <property type="term" value="P:cell division"/>
    <property type="evidence" value="ECO:0007669"/>
    <property type="project" value="UniProtKB-KW"/>
</dbReference>
<evidence type="ECO:0000256" key="1">
    <source>
        <dbReference type="ARBA" id="ARBA00004141"/>
    </source>
</evidence>